<keyword evidence="3" id="KW-1185">Reference proteome</keyword>
<dbReference type="VEuPathDB" id="FungiDB:P174DRAFT_441094"/>
<dbReference type="AlphaFoldDB" id="A0A2I1C885"/>
<feature type="compositionally biased region" description="Basic and acidic residues" evidence="1">
    <location>
        <begin position="34"/>
        <end position="56"/>
    </location>
</feature>
<accession>A0A2I1C885</accession>
<proteinExistence type="predicted"/>
<sequence>MAGRHRQQQQQQRQQQQLSAASSLQSINQTPEQSMKDRLIHKRRSEDLSWLHERVP</sequence>
<dbReference type="GeneID" id="36534553"/>
<feature type="region of interest" description="Disordered" evidence="1">
    <location>
        <begin position="1"/>
        <end position="56"/>
    </location>
</feature>
<feature type="compositionally biased region" description="Low complexity" evidence="1">
    <location>
        <begin position="8"/>
        <end position="26"/>
    </location>
</feature>
<evidence type="ECO:0000256" key="1">
    <source>
        <dbReference type="SAM" id="MobiDB-lite"/>
    </source>
</evidence>
<dbReference type="EMBL" id="MSZS01000004">
    <property type="protein sequence ID" value="PKX93833.1"/>
    <property type="molecule type" value="Genomic_DNA"/>
</dbReference>
<protein>
    <submittedName>
        <fullName evidence="2">Uncharacterized protein</fullName>
    </submittedName>
</protein>
<name>A0A2I1C885_ASPN1</name>
<dbReference type="Proteomes" id="UP000234474">
    <property type="component" value="Unassembled WGS sequence"/>
</dbReference>
<organism evidence="2 3">
    <name type="scientific">Aspergillus novofumigatus (strain IBT 16806)</name>
    <dbReference type="NCBI Taxonomy" id="1392255"/>
    <lineage>
        <taxon>Eukaryota</taxon>
        <taxon>Fungi</taxon>
        <taxon>Dikarya</taxon>
        <taxon>Ascomycota</taxon>
        <taxon>Pezizomycotina</taxon>
        <taxon>Eurotiomycetes</taxon>
        <taxon>Eurotiomycetidae</taxon>
        <taxon>Eurotiales</taxon>
        <taxon>Aspergillaceae</taxon>
        <taxon>Aspergillus</taxon>
        <taxon>Aspergillus subgen. Fumigati</taxon>
    </lineage>
</organism>
<evidence type="ECO:0000313" key="3">
    <source>
        <dbReference type="Proteomes" id="UP000234474"/>
    </source>
</evidence>
<dbReference type="RefSeq" id="XP_024682428.1">
    <property type="nucleotide sequence ID" value="XM_024827228.1"/>
</dbReference>
<gene>
    <name evidence="2" type="ORF">P174DRAFT_441094</name>
</gene>
<evidence type="ECO:0000313" key="2">
    <source>
        <dbReference type="EMBL" id="PKX93833.1"/>
    </source>
</evidence>
<comment type="caution">
    <text evidence="2">The sequence shown here is derived from an EMBL/GenBank/DDBJ whole genome shotgun (WGS) entry which is preliminary data.</text>
</comment>
<reference evidence="3" key="1">
    <citation type="journal article" date="2018" name="Proc. Natl. Acad. Sci. U.S.A.">
        <title>Linking secondary metabolites to gene clusters through genome sequencing of six diverse Aspergillus species.</title>
        <authorList>
            <person name="Kaerboelling I."/>
            <person name="Vesth T.C."/>
            <person name="Frisvad J.C."/>
            <person name="Nybo J.L."/>
            <person name="Theobald S."/>
            <person name="Kuo A."/>
            <person name="Bowyer P."/>
            <person name="Matsuda Y."/>
            <person name="Mondo S."/>
            <person name="Lyhne E.K."/>
            <person name="Kogle M.E."/>
            <person name="Clum A."/>
            <person name="Lipzen A."/>
            <person name="Salamov A."/>
            <person name="Ngan C.Y."/>
            <person name="Daum C."/>
            <person name="Chiniquy J."/>
            <person name="Barry K."/>
            <person name="LaButti K."/>
            <person name="Haridas S."/>
            <person name="Simmons B.A."/>
            <person name="Magnuson J.K."/>
            <person name="Mortensen U.H."/>
            <person name="Larsen T.O."/>
            <person name="Grigoriev I.V."/>
            <person name="Baker S.E."/>
            <person name="Andersen M.R."/>
        </authorList>
    </citation>
    <scope>NUCLEOTIDE SEQUENCE [LARGE SCALE GENOMIC DNA]</scope>
    <source>
        <strain evidence="3">IBT 16806</strain>
    </source>
</reference>